<evidence type="ECO:0000256" key="6">
    <source>
        <dbReference type="ARBA" id="ARBA00022824"/>
    </source>
</evidence>
<comment type="subcellular location">
    <subcellularLocation>
        <location evidence="1">Endoplasmic reticulum membrane</location>
        <topology evidence="1">Single-pass type I membrane protein</topology>
    </subcellularLocation>
</comment>
<keyword evidence="7 10" id="KW-1133">Transmembrane helix</keyword>
<name>A0AA88HFU3_ARTSF</name>
<evidence type="ECO:0000256" key="2">
    <source>
        <dbReference type="ARBA" id="ARBA00007904"/>
    </source>
</evidence>
<feature type="domain" description="ER membrane protein complex subunit 1 C-terminal" evidence="12">
    <location>
        <begin position="698"/>
        <end position="901"/>
    </location>
</feature>
<evidence type="ECO:0000313" key="15">
    <source>
        <dbReference type="Proteomes" id="UP001187531"/>
    </source>
</evidence>
<dbReference type="PANTHER" id="PTHR21573">
    <property type="entry name" value="ER MEMBRANE PROTEIN COMPLEX SUBUNIT 1"/>
    <property type="match status" value="1"/>
</dbReference>
<reference evidence="14" key="1">
    <citation type="submission" date="2023-07" db="EMBL/GenBank/DDBJ databases">
        <title>Chromosome-level genome assembly of Artemia franciscana.</title>
        <authorList>
            <person name="Jo E."/>
        </authorList>
    </citation>
    <scope>NUCLEOTIDE SEQUENCE</scope>
    <source>
        <tissue evidence="14">Whole body</tissue>
    </source>
</reference>
<keyword evidence="5 11" id="KW-0732">Signal</keyword>
<dbReference type="PANTHER" id="PTHR21573:SF0">
    <property type="entry name" value="ER MEMBRANE PROTEIN COMPLEX SUBUNIT 1"/>
    <property type="match status" value="1"/>
</dbReference>
<evidence type="ECO:0000256" key="11">
    <source>
        <dbReference type="SAM" id="SignalP"/>
    </source>
</evidence>
<evidence type="ECO:0000256" key="1">
    <source>
        <dbReference type="ARBA" id="ARBA00004115"/>
    </source>
</evidence>
<keyword evidence="6" id="KW-0256">Endoplasmic reticulum</keyword>
<dbReference type="Pfam" id="PF25293">
    <property type="entry name" value="Beta-prop_EMC1_N"/>
    <property type="match status" value="1"/>
</dbReference>
<evidence type="ECO:0000256" key="4">
    <source>
        <dbReference type="ARBA" id="ARBA00022692"/>
    </source>
</evidence>
<evidence type="ECO:0000256" key="8">
    <source>
        <dbReference type="ARBA" id="ARBA00023136"/>
    </source>
</evidence>
<evidence type="ECO:0000313" key="14">
    <source>
        <dbReference type="EMBL" id="KAK2706224.1"/>
    </source>
</evidence>
<keyword evidence="9" id="KW-0325">Glycoprotein</keyword>
<keyword evidence="8 10" id="KW-0472">Membrane</keyword>
<dbReference type="Pfam" id="PF07774">
    <property type="entry name" value="EMC1_C"/>
    <property type="match status" value="1"/>
</dbReference>
<dbReference type="Proteomes" id="UP001187531">
    <property type="component" value="Unassembled WGS sequence"/>
</dbReference>
<dbReference type="EMBL" id="JAVRJZ010000020">
    <property type="protein sequence ID" value="KAK2706224.1"/>
    <property type="molecule type" value="Genomic_DNA"/>
</dbReference>
<evidence type="ECO:0000256" key="5">
    <source>
        <dbReference type="ARBA" id="ARBA00022729"/>
    </source>
</evidence>
<comment type="caution">
    <text evidence="14">The sequence shown here is derived from an EMBL/GenBank/DDBJ whole genome shotgun (WGS) entry which is preliminary data.</text>
</comment>
<dbReference type="GO" id="GO:0034975">
    <property type="term" value="P:protein folding in endoplasmic reticulum"/>
    <property type="evidence" value="ECO:0007669"/>
    <property type="project" value="TreeGrafter"/>
</dbReference>
<protein>
    <recommendedName>
        <fullName evidence="3">ER membrane protein complex subunit 1</fullName>
    </recommendedName>
</protein>
<feature type="signal peptide" evidence="11">
    <location>
        <begin position="1"/>
        <end position="18"/>
    </location>
</feature>
<evidence type="ECO:0000259" key="13">
    <source>
        <dbReference type="Pfam" id="PF25293"/>
    </source>
</evidence>
<dbReference type="InterPro" id="IPR036322">
    <property type="entry name" value="WD40_repeat_dom_sf"/>
</dbReference>
<proteinExistence type="inferred from homology"/>
<accession>A0AA88HFU3</accession>
<dbReference type="AlphaFoldDB" id="A0AA88HFU3"/>
<feature type="domain" description="EMC1 first beta-propeller" evidence="13">
    <location>
        <begin position="19"/>
        <end position="132"/>
    </location>
</feature>
<sequence length="902" mass="100937">MLYFAICTFICILSPVSSLYEDQIGKSDWSLKFLGHIEHADFTTNGKIVAVGTAKNVFSLLDYKTGSHKIRHVLESGDKGQIIFLKLLENRAIIVSGTCNQFAVREFDAIKGFLIRERQYNTPSVSKDGCQWATNDDSLLSLNQQDNKQLHLTVISIEDDKKEDHTSVDVTETSRCCLSGTSVTCVEKNDGTVTVLSLDDFSVMETKSLLNLGFHENDFASITTEAVTGILNAAVFTGKKLVVFHEEGEMVLSVGRDNCVWGGTEAESTKFLLVACQEREDIQISLVDLKSGGKVMERRLVSKASPSHIFPWITKNANGEIVNCRYLLSLEDHSVYFGTVKGDVWWTREEGLASVVSAHMVDLPVSEREAAIEEEFDNSQDGILSRMGRRITSESYQIFLIFKEVLLGRKTTTIAGVEDRGLVRDKFGFHKMVVVATEANKLFGMDSLSGKIVWSRYLTDFEPVIKRIGDKTHNEYPMFVLRGSAHHPLSARVAIVGRDKNTGKAAVFSFNPITGVPYTEEAIQLASKVKMIQQLHNAVENTQFIKPLLLVDENNEFYIYPQLEEPVKLTKPLYLTVGQSEDCSVVGYKVFHTPNEGISATVAWSLNLCDSDMPSSEHLSALVQKRPEENVHSPGRPLADRNVLYKYLNPNLFAVVVEGKHPVHKSHVKVFLVDGVTGNIVYSTVHKRATGPVHIVHSENWLVYSFYNEKMRRTEVTSVELYEGKERSSELFFTSFDDVKPMVEVQAYIFPAAISAMIETITHLGLTNKHILVAVPSRGILEMPRSFLDPRRPTIHSNEPREGLIPYVPELPIPPEGIINYNKTLGPITGIRTDPADLESTCLVFVYGLDLFFTLVMPSKTFDVLKDDFDHWLISTVLLGLIASSIVTRRLAAKKALRQAWK</sequence>
<evidence type="ECO:0000256" key="3">
    <source>
        <dbReference type="ARBA" id="ARBA00020824"/>
    </source>
</evidence>
<keyword evidence="15" id="KW-1185">Reference proteome</keyword>
<dbReference type="SUPFAM" id="SSF50978">
    <property type="entry name" value="WD40 repeat-like"/>
    <property type="match status" value="1"/>
</dbReference>
<comment type="similarity">
    <text evidence="2">Belongs to the EMC1 family.</text>
</comment>
<evidence type="ECO:0000256" key="10">
    <source>
        <dbReference type="SAM" id="Phobius"/>
    </source>
</evidence>
<evidence type="ECO:0000259" key="12">
    <source>
        <dbReference type="Pfam" id="PF07774"/>
    </source>
</evidence>
<evidence type="ECO:0000256" key="9">
    <source>
        <dbReference type="ARBA" id="ARBA00023180"/>
    </source>
</evidence>
<dbReference type="InterPro" id="IPR058545">
    <property type="entry name" value="Beta-prop_EMC1_1st"/>
</dbReference>
<dbReference type="InterPro" id="IPR011678">
    <property type="entry name" value="EMC1_C"/>
</dbReference>
<organism evidence="14 15">
    <name type="scientific">Artemia franciscana</name>
    <name type="common">Brine shrimp</name>
    <name type="synonym">Artemia sanfranciscana</name>
    <dbReference type="NCBI Taxonomy" id="6661"/>
    <lineage>
        <taxon>Eukaryota</taxon>
        <taxon>Metazoa</taxon>
        <taxon>Ecdysozoa</taxon>
        <taxon>Arthropoda</taxon>
        <taxon>Crustacea</taxon>
        <taxon>Branchiopoda</taxon>
        <taxon>Anostraca</taxon>
        <taxon>Artemiidae</taxon>
        <taxon>Artemia</taxon>
    </lineage>
</organism>
<gene>
    <name evidence="14" type="ORF">QYM36_016307</name>
</gene>
<dbReference type="GO" id="GO:0072546">
    <property type="term" value="C:EMC complex"/>
    <property type="evidence" value="ECO:0007669"/>
    <property type="project" value="InterPro"/>
</dbReference>
<feature type="chain" id="PRO_5041737611" description="ER membrane protein complex subunit 1" evidence="11">
    <location>
        <begin position="19"/>
        <end position="902"/>
    </location>
</feature>
<dbReference type="InterPro" id="IPR026895">
    <property type="entry name" value="EMC1"/>
</dbReference>
<evidence type="ECO:0000256" key="7">
    <source>
        <dbReference type="ARBA" id="ARBA00022989"/>
    </source>
</evidence>
<keyword evidence="4 10" id="KW-0812">Transmembrane</keyword>
<feature type="transmembrane region" description="Helical" evidence="10">
    <location>
        <begin position="872"/>
        <end position="892"/>
    </location>
</feature>